<dbReference type="GO" id="GO:0006826">
    <property type="term" value="P:iron ion transport"/>
    <property type="evidence" value="ECO:0007669"/>
    <property type="project" value="InterPro"/>
</dbReference>
<accession>A0A2S0MU48</accession>
<feature type="domain" description="Haemin-degrading HemS/ChuX" evidence="1">
    <location>
        <begin position="211"/>
        <end position="339"/>
    </location>
</feature>
<dbReference type="Proteomes" id="UP000237655">
    <property type="component" value="Chromosome"/>
</dbReference>
<dbReference type="AlphaFoldDB" id="A0A2S0MU48"/>
<evidence type="ECO:0000259" key="1">
    <source>
        <dbReference type="Pfam" id="PF05171"/>
    </source>
</evidence>
<feature type="domain" description="Haemin-degrading HemS/ChuX" evidence="1">
    <location>
        <begin position="32"/>
        <end position="160"/>
    </location>
</feature>
<gene>
    <name evidence="2" type="ORF">C6Y53_18055</name>
</gene>
<dbReference type="RefSeq" id="WP_106473709.1">
    <property type="nucleotide sequence ID" value="NZ_CP027665.1"/>
</dbReference>
<dbReference type="InterPro" id="IPR007845">
    <property type="entry name" value="HemS/ChuX_dom"/>
</dbReference>
<protein>
    <submittedName>
        <fullName evidence="2">Hemin-degrading factor</fullName>
    </submittedName>
</protein>
<dbReference type="CDD" id="cd16830">
    <property type="entry name" value="HemS-like_N"/>
    <property type="match status" value="1"/>
</dbReference>
<evidence type="ECO:0000313" key="2">
    <source>
        <dbReference type="EMBL" id="AVO39405.1"/>
    </source>
</evidence>
<evidence type="ECO:0000313" key="3">
    <source>
        <dbReference type="Proteomes" id="UP000237655"/>
    </source>
</evidence>
<dbReference type="CDD" id="cd16831">
    <property type="entry name" value="HemS-like_C"/>
    <property type="match status" value="1"/>
</dbReference>
<dbReference type="EMBL" id="CP027665">
    <property type="protein sequence ID" value="AVO39405.1"/>
    <property type="molecule type" value="Genomic_DNA"/>
</dbReference>
<dbReference type="InterPro" id="IPR053733">
    <property type="entry name" value="Heme_Transport_Util_sf"/>
</dbReference>
<dbReference type="SUPFAM" id="SSF144064">
    <property type="entry name" value="Heme iron utilization protein-like"/>
    <property type="match status" value="1"/>
</dbReference>
<sequence length="351" mass="38569">MPIKDIPSPADIRAARVADPDLRERDLADRIGITEAQLLAAHIGHGVTPISADPDRVMPAINRLGEVMALTRNDSCVIEKIGVYDDYRGGPHAALIVNGEIDLRLFPRHFAYGFAVEKPLKDGGVRQSLQFFDAAGDAVHKVFLRDSSVVEEWDGLIEELAVCDRAETLSVSDRRPVEPARADPDKADRLRAEWDNITDTHQFLQMVRKLKMNRLGAYRIAGAPYVRPLATTSVATLLERAAATALPIMAFVGNMGCIEIHTGPISTLKPMGPWLNVLDPGFNLHLRADHIAEVWQVTKATRRGDAISVEAFDKDGMLIVQLFGVLADQDAAARWNETVFALDGLAQEETV</sequence>
<keyword evidence="3" id="KW-1185">Reference proteome</keyword>
<dbReference type="Gene3D" id="3.40.1570.10">
    <property type="entry name" value="HemS/ChuS/ChuX like domains"/>
    <property type="match status" value="2"/>
</dbReference>
<dbReference type="KEGG" id="thas:C6Y53_18055"/>
<proteinExistence type="predicted"/>
<organism evidence="2 3">
    <name type="scientific">Pukyongiella litopenaei</name>
    <dbReference type="NCBI Taxonomy" id="2605946"/>
    <lineage>
        <taxon>Bacteria</taxon>
        <taxon>Pseudomonadati</taxon>
        <taxon>Pseudomonadota</taxon>
        <taxon>Alphaproteobacteria</taxon>
        <taxon>Rhodobacterales</taxon>
        <taxon>Paracoccaceae</taxon>
        <taxon>Pukyongiella</taxon>
    </lineage>
</organism>
<dbReference type="Pfam" id="PF05171">
    <property type="entry name" value="HemS"/>
    <property type="match status" value="2"/>
</dbReference>
<reference evidence="3" key="1">
    <citation type="submission" date="2018-03" db="EMBL/GenBank/DDBJ databases">
        <title>Genomic analysis of the strain SH-1 isolated from shrimp intestine.</title>
        <authorList>
            <person name="Kim Y.-S."/>
            <person name="Kim S.-E."/>
            <person name="Kim K.-H."/>
        </authorList>
    </citation>
    <scope>NUCLEOTIDE SEQUENCE [LARGE SCALE GENOMIC DNA]</scope>
    <source>
        <strain evidence="3">SH-1</strain>
    </source>
</reference>
<name>A0A2S0MU48_9RHOB</name>